<keyword evidence="5" id="KW-1185">Reference proteome</keyword>
<dbReference type="PANTHER" id="PTHR46588">
    <property type="entry name" value="SERINE/THREONINE/TYROSINE-INTERACTING PROTEIN"/>
    <property type="match status" value="1"/>
</dbReference>
<feature type="compositionally biased region" description="Acidic residues" evidence="2">
    <location>
        <begin position="297"/>
        <end position="309"/>
    </location>
</feature>
<protein>
    <recommendedName>
        <fullName evidence="3">Tyrosine-protein phosphatase domain-containing protein</fullName>
    </recommendedName>
</protein>
<dbReference type="Gene3D" id="3.90.190.10">
    <property type="entry name" value="Protein tyrosine phosphatase superfamily"/>
    <property type="match status" value="1"/>
</dbReference>
<evidence type="ECO:0000256" key="2">
    <source>
        <dbReference type="SAM" id="MobiDB-lite"/>
    </source>
</evidence>
<sequence>MDVTPVSTTSKPNAPYSRRAPSPPFIPVIRNNPMELAQHPLRIVPTFDGLDPGTLTEEDLQIITNNDAQIADDRSAMWTYKMRHEAQRILDYLYLGPRTVVKDAEWLRSTGITMVVLAHDVGFDTLIKGFTDKATAGMDIDTLLIPVASAHDLTKRFDDITRAINQNLLSVYRQQATGVDDSQGTMVINSNNAKRGKVLITCQTGNDRATVIAAAYIMSVFGVGMVDAVNFITAQRFCSNFDEEAKRVLCSWEEILGARKDVHRARTPVGSEGGFGGAPAAFTPPPAGGKKRRIEDTRDDDDMEMDDGSVGENMDSDRYLGRSQFVPFVDVNPSQ</sequence>
<dbReference type="GO" id="GO:0140096">
    <property type="term" value="F:catalytic activity, acting on a protein"/>
    <property type="evidence" value="ECO:0007669"/>
    <property type="project" value="UniProtKB-ARBA"/>
</dbReference>
<dbReference type="GO" id="GO:1990444">
    <property type="term" value="F:F-box domain binding"/>
    <property type="evidence" value="ECO:0007669"/>
    <property type="project" value="TreeGrafter"/>
</dbReference>
<dbReference type="Proteomes" id="UP000233524">
    <property type="component" value="Unassembled WGS sequence"/>
</dbReference>
<dbReference type="PANTHER" id="PTHR46588:SF1">
    <property type="entry name" value="SERINE_THREONINE_TYROSINE-INTERACTING PROTEIN"/>
    <property type="match status" value="1"/>
</dbReference>
<dbReference type="InterPro" id="IPR029021">
    <property type="entry name" value="Prot-tyrosine_phosphatase-like"/>
</dbReference>
<feature type="compositionally biased region" description="Polar residues" evidence="2">
    <location>
        <begin position="1"/>
        <end position="12"/>
    </location>
</feature>
<dbReference type="SUPFAM" id="SSF52799">
    <property type="entry name" value="(Phosphotyrosine protein) phosphatases II"/>
    <property type="match status" value="1"/>
</dbReference>
<name>A0A2N3NBI2_9PEZI</name>
<accession>A0A2N3NBI2</accession>
<dbReference type="InterPro" id="IPR052449">
    <property type="entry name" value="STYX-Interacting_Phosphatase"/>
</dbReference>
<evidence type="ECO:0000313" key="5">
    <source>
        <dbReference type="Proteomes" id="UP000233524"/>
    </source>
</evidence>
<feature type="domain" description="Tyrosine-protein phosphatase" evidence="3">
    <location>
        <begin position="85"/>
        <end position="255"/>
    </location>
</feature>
<evidence type="ECO:0000313" key="4">
    <source>
        <dbReference type="EMBL" id="PKS09771.1"/>
    </source>
</evidence>
<gene>
    <name evidence="4" type="ORF">jhhlp_004392</name>
</gene>
<dbReference type="InParanoid" id="A0A2N3NBI2"/>
<dbReference type="GO" id="GO:0070372">
    <property type="term" value="P:regulation of ERK1 and ERK2 cascade"/>
    <property type="evidence" value="ECO:0007669"/>
    <property type="project" value="TreeGrafter"/>
</dbReference>
<feature type="region of interest" description="Disordered" evidence="2">
    <location>
        <begin position="1"/>
        <end position="24"/>
    </location>
</feature>
<dbReference type="InterPro" id="IPR020422">
    <property type="entry name" value="TYR_PHOSPHATASE_DUAL_dom"/>
</dbReference>
<dbReference type="InterPro" id="IPR000340">
    <property type="entry name" value="Dual-sp_phosphatase_cat-dom"/>
</dbReference>
<evidence type="ECO:0000259" key="3">
    <source>
        <dbReference type="SMART" id="SM00195"/>
    </source>
</evidence>
<dbReference type="CDD" id="cd14498">
    <property type="entry name" value="DSP"/>
    <property type="match status" value="1"/>
</dbReference>
<comment type="similarity">
    <text evidence="1">Belongs to the protein-tyrosine phosphatase family. Non-receptor class subfamily.</text>
</comment>
<comment type="caution">
    <text evidence="4">The sequence shown here is derived from an EMBL/GenBank/DDBJ whole genome shotgun (WGS) entry which is preliminary data.</text>
</comment>
<dbReference type="GO" id="GO:0062026">
    <property type="term" value="P:negative regulation of SCF-dependent proteasomal ubiquitin-dependent catabolic process"/>
    <property type="evidence" value="ECO:0007669"/>
    <property type="project" value="TreeGrafter"/>
</dbReference>
<evidence type="ECO:0000256" key="1">
    <source>
        <dbReference type="ARBA" id="ARBA00009649"/>
    </source>
</evidence>
<organism evidence="4 5">
    <name type="scientific">Lomentospora prolificans</name>
    <dbReference type="NCBI Taxonomy" id="41688"/>
    <lineage>
        <taxon>Eukaryota</taxon>
        <taxon>Fungi</taxon>
        <taxon>Dikarya</taxon>
        <taxon>Ascomycota</taxon>
        <taxon>Pezizomycotina</taxon>
        <taxon>Sordariomycetes</taxon>
        <taxon>Hypocreomycetidae</taxon>
        <taxon>Microascales</taxon>
        <taxon>Microascaceae</taxon>
        <taxon>Lomentospora</taxon>
    </lineage>
</organism>
<dbReference type="AlphaFoldDB" id="A0A2N3NBI2"/>
<dbReference type="EMBL" id="NLAX01000010">
    <property type="protein sequence ID" value="PKS09771.1"/>
    <property type="molecule type" value="Genomic_DNA"/>
</dbReference>
<reference evidence="4 5" key="1">
    <citation type="journal article" date="2017" name="G3 (Bethesda)">
        <title>First Draft Genome Sequence of the Pathogenic Fungus Lomentospora prolificans (Formerly Scedosporium prolificans).</title>
        <authorList>
            <person name="Luo R."/>
            <person name="Zimin A."/>
            <person name="Workman R."/>
            <person name="Fan Y."/>
            <person name="Pertea G."/>
            <person name="Grossman N."/>
            <person name="Wear M.P."/>
            <person name="Jia B."/>
            <person name="Miller H."/>
            <person name="Casadevall A."/>
            <person name="Timp W."/>
            <person name="Zhang S.X."/>
            <person name="Salzberg S.L."/>
        </authorList>
    </citation>
    <scope>NUCLEOTIDE SEQUENCE [LARGE SCALE GENOMIC DNA]</scope>
    <source>
        <strain evidence="4 5">JHH-5317</strain>
    </source>
</reference>
<dbReference type="Pfam" id="PF00782">
    <property type="entry name" value="DSPc"/>
    <property type="match status" value="1"/>
</dbReference>
<dbReference type="GO" id="GO:0005654">
    <property type="term" value="C:nucleoplasm"/>
    <property type="evidence" value="ECO:0007669"/>
    <property type="project" value="TreeGrafter"/>
</dbReference>
<dbReference type="SMART" id="SM00195">
    <property type="entry name" value="DSPc"/>
    <property type="match status" value="1"/>
</dbReference>
<dbReference type="STRING" id="41688.A0A2N3NBI2"/>
<dbReference type="VEuPathDB" id="FungiDB:jhhlp_004392"/>
<feature type="region of interest" description="Disordered" evidence="2">
    <location>
        <begin position="269"/>
        <end position="317"/>
    </location>
</feature>
<dbReference type="OrthoDB" id="10252009at2759"/>
<proteinExistence type="inferred from homology"/>
<dbReference type="GO" id="GO:0005737">
    <property type="term" value="C:cytoplasm"/>
    <property type="evidence" value="ECO:0007669"/>
    <property type="project" value="TreeGrafter"/>
</dbReference>